<feature type="domain" description="Doubled CXXCH motif" evidence="3">
    <location>
        <begin position="363"/>
        <end position="393"/>
    </location>
</feature>
<dbReference type="Pfam" id="PF09699">
    <property type="entry name" value="Paired_CXXCH_1"/>
    <property type="match status" value="1"/>
</dbReference>
<dbReference type="InterPro" id="IPR051829">
    <property type="entry name" value="Multiheme_Cytochr_ET"/>
</dbReference>
<dbReference type="STRING" id="1891926.Fuma_05648"/>
<dbReference type="Gene3D" id="1.10.1130.10">
    <property type="entry name" value="Flavocytochrome C3, Chain A"/>
    <property type="match status" value="1"/>
</dbReference>
<sequence length="451" mass="48925">MAKRLPKSDRRQGRLAGGLGDLYDGLFLPSLRILRPRQATARNCPQAASLTTQSKILATGIVLTAMAIVIVALWLADGAPPSPLVPNGPAQQVAIEVDPSDTGEPTPSYHQFVGHMTCAECHSEIHSVHIATPHANTFASTSESPIAQQFCGRTMSSGGKYGTYEYQCDDEGLLVDIQERRDGRLFPLEYAVGSGKHAVTFLTLLPDGAETIGVEHRMTWFRASGESGITPGQNADVPERAVDFFGRVFRGEDMRRCVSCHVTTGHIVRGRIENLTAGIHCERCHGPGKEHVQAAEDDDTAAATAAIRSKWSGADEVAMCGECHRMPDDLAPERLKRYPNSLVRFQPVGLLRSRCFTESAGRMKCTTCHDPHAPVESRSLAMQLDSCRQCHSKPTETHCAAGHSDGCIKCHMPAIELLPGISFHDHWIRVHDNDAAADGNVDDDAGHASAR</sequence>
<evidence type="ECO:0000256" key="2">
    <source>
        <dbReference type="SAM" id="Phobius"/>
    </source>
</evidence>
<protein>
    <submittedName>
        <fullName evidence="4">Decaheme c-type cytochrome, DmsE family</fullName>
    </submittedName>
</protein>
<evidence type="ECO:0000313" key="4">
    <source>
        <dbReference type="EMBL" id="APZ95985.1"/>
    </source>
</evidence>
<feature type="transmembrane region" description="Helical" evidence="2">
    <location>
        <begin position="56"/>
        <end position="76"/>
    </location>
</feature>
<dbReference type="PANTHER" id="PTHR35038">
    <property type="entry name" value="DISSIMILATORY SULFITE REDUCTASE SIRA"/>
    <property type="match status" value="1"/>
</dbReference>
<name>A0A1P8WPL6_9PLAN</name>
<dbReference type="EMBL" id="CP017641">
    <property type="protein sequence ID" value="APZ95985.1"/>
    <property type="molecule type" value="Genomic_DNA"/>
</dbReference>
<organism evidence="4 5">
    <name type="scientific">Fuerstiella marisgermanici</name>
    <dbReference type="NCBI Taxonomy" id="1891926"/>
    <lineage>
        <taxon>Bacteria</taxon>
        <taxon>Pseudomonadati</taxon>
        <taxon>Planctomycetota</taxon>
        <taxon>Planctomycetia</taxon>
        <taxon>Planctomycetales</taxon>
        <taxon>Planctomycetaceae</taxon>
        <taxon>Fuerstiella</taxon>
    </lineage>
</organism>
<keyword evidence="2" id="KW-0472">Membrane</keyword>
<evidence type="ECO:0000313" key="5">
    <source>
        <dbReference type="Proteomes" id="UP000187735"/>
    </source>
</evidence>
<keyword evidence="2" id="KW-1133">Transmembrane helix</keyword>
<dbReference type="AlphaFoldDB" id="A0A1P8WPL6"/>
<proteinExistence type="predicted"/>
<reference evidence="4 5" key="1">
    <citation type="journal article" date="2016" name="Front. Microbiol.">
        <title>Fuerstia marisgermanicae gen. nov., sp. nov., an Unusual Member of the Phylum Planctomycetes from the German Wadden Sea.</title>
        <authorList>
            <person name="Kohn T."/>
            <person name="Heuer A."/>
            <person name="Jogler M."/>
            <person name="Vollmers J."/>
            <person name="Boedeker C."/>
            <person name="Bunk B."/>
            <person name="Rast P."/>
            <person name="Borchert D."/>
            <person name="Glockner I."/>
            <person name="Freese H.M."/>
            <person name="Klenk H.P."/>
            <person name="Overmann J."/>
            <person name="Kaster A.K."/>
            <person name="Rohde M."/>
            <person name="Wiegand S."/>
            <person name="Jogler C."/>
        </authorList>
    </citation>
    <scope>NUCLEOTIDE SEQUENCE [LARGE SCALE GENOMIC DNA]</scope>
    <source>
        <strain evidence="4 5">NH11</strain>
    </source>
</reference>
<gene>
    <name evidence="4" type="ORF">Fuma_05648</name>
</gene>
<dbReference type="InterPro" id="IPR036280">
    <property type="entry name" value="Multihaem_cyt_sf"/>
</dbReference>
<dbReference type="PANTHER" id="PTHR35038:SF8">
    <property type="entry name" value="C-TYPE POLYHEME CYTOCHROME OMCC"/>
    <property type="match status" value="1"/>
</dbReference>
<dbReference type="Proteomes" id="UP000187735">
    <property type="component" value="Chromosome"/>
</dbReference>
<dbReference type="KEGG" id="fmr:Fuma_05648"/>
<keyword evidence="5" id="KW-1185">Reference proteome</keyword>
<evidence type="ECO:0000259" key="3">
    <source>
        <dbReference type="Pfam" id="PF09699"/>
    </source>
</evidence>
<dbReference type="SUPFAM" id="SSF48695">
    <property type="entry name" value="Multiheme cytochromes"/>
    <property type="match status" value="1"/>
</dbReference>
<accession>A0A1P8WPL6</accession>
<evidence type="ECO:0000256" key="1">
    <source>
        <dbReference type="ARBA" id="ARBA00022729"/>
    </source>
</evidence>
<keyword evidence="2" id="KW-0812">Transmembrane</keyword>
<keyword evidence="1" id="KW-0732">Signal</keyword>
<dbReference type="InterPro" id="IPR010177">
    <property type="entry name" value="Paired_CXXCH_1"/>
</dbReference>